<name>X1TYW8_9ZZZZ</name>
<evidence type="ECO:0000313" key="1">
    <source>
        <dbReference type="EMBL" id="GAI96556.1"/>
    </source>
</evidence>
<comment type="caution">
    <text evidence="1">The sequence shown here is derived from an EMBL/GenBank/DDBJ whole genome shotgun (WGS) entry which is preliminary data.</text>
</comment>
<accession>X1TYW8</accession>
<feature type="non-terminal residue" evidence="1">
    <location>
        <position position="1"/>
    </location>
</feature>
<proteinExistence type="predicted"/>
<gene>
    <name evidence="1" type="ORF">S12H4_37102</name>
</gene>
<sequence length="77" mass="8767">DQNCSLLIEFELQKGGKKYKLNPQRITKKVDESAALLEGTQIPLAALPELREYELTVMVTDEIAKKTASQKLKFFVR</sequence>
<organism evidence="1">
    <name type="scientific">marine sediment metagenome</name>
    <dbReference type="NCBI Taxonomy" id="412755"/>
    <lineage>
        <taxon>unclassified sequences</taxon>
        <taxon>metagenomes</taxon>
        <taxon>ecological metagenomes</taxon>
    </lineage>
</organism>
<dbReference type="AlphaFoldDB" id="X1TYW8"/>
<reference evidence="1" key="1">
    <citation type="journal article" date="2014" name="Front. Microbiol.">
        <title>High frequency of phylogenetically diverse reductive dehalogenase-homologous genes in deep subseafloor sedimentary metagenomes.</title>
        <authorList>
            <person name="Kawai M."/>
            <person name="Futagami T."/>
            <person name="Toyoda A."/>
            <person name="Takaki Y."/>
            <person name="Nishi S."/>
            <person name="Hori S."/>
            <person name="Arai W."/>
            <person name="Tsubouchi T."/>
            <person name="Morono Y."/>
            <person name="Uchiyama I."/>
            <person name="Ito T."/>
            <person name="Fujiyama A."/>
            <person name="Inagaki F."/>
            <person name="Takami H."/>
        </authorList>
    </citation>
    <scope>NUCLEOTIDE SEQUENCE</scope>
    <source>
        <strain evidence="1">Expedition CK06-06</strain>
    </source>
</reference>
<dbReference type="EMBL" id="BARW01022186">
    <property type="protein sequence ID" value="GAI96556.1"/>
    <property type="molecule type" value="Genomic_DNA"/>
</dbReference>
<protein>
    <submittedName>
        <fullName evidence="1">Uncharacterized protein</fullName>
    </submittedName>
</protein>